<evidence type="ECO:0000256" key="6">
    <source>
        <dbReference type="PIRSR" id="PIRSR606710-2"/>
    </source>
</evidence>
<dbReference type="KEGG" id="scu:SCE1572_23885"/>
<comment type="similarity">
    <text evidence="2 7">Belongs to the glycosyl hydrolase 43 family.</text>
</comment>
<evidence type="ECO:0000313" key="10">
    <source>
        <dbReference type="Proteomes" id="UP000014803"/>
    </source>
</evidence>
<feature type="active site" description="Proton donor" evidence="5">
    <location>
        <position position="364"/>
    </location>
</feature>
<dbReference type="eggNOG" id="COG3507">
    <property type="taxonomic scope" value="Bacteria"/>
</dbReference>
<dbReference type="CDD" id="cd08998">
    <property type="entry name" value="GH43_Arb43a-like"/>
    <property type="match status" value="1"/>
</dbReference>
<dbReference type="AlphaFoldDB" id="S4XY11"/>
<dbReference type="RefSeq" id="WP_020736700.1">
    <property type="nucleotide sequence ID" value="NC_021658.1"/>
</dbReference>
<accession>S4XY11</accession>
<dbReference type="GO" id="GO:0004553">
    <property type="term" value="F:hydrolase activity, hydrolyzing O-glycosyl compounds"/>
    <property type="evidence" value="ECO:0007669"/>
    <property type="project" value="InterPro"/>
</dbReference>
<organism evidence="9 10">
    <name type="scientific">Sorangium cellulosum So0157-2</name>
    <dbReference type="NCBI Taxonomy" id="1254432"/>
    <lineage>
        <taxon>Bacteria</taxon>
        <taxon>Pseudomonadati</taxon>
        <taxon>Myxococcota</taxon>
        <taxon>Polyangia</taxon>
        <taxon>Polyangiales</taxon>
        <taxon>Polyangiaceae</taxon>
        <taxon>Sorangium</taxon>
    </lineage>
</organism>
<evidence type="ECO:0000256" key="8">
    <source>
        <dbReference type="SAM" id="MobiDB-lite"/>
    </source>
</evidence>
<name>S4XY11_SORCE</name>
<evidence type="ECO:0000256" key="5">
    <source>
        <dbReference type="PIRSR" id="PIRSR606710-1"/>
    </source>
</evidence>
<dbReference type="Proteomes" id="UP000014803">
    <property type="component" value="Chromosome"/>
</dbReference>
<dbReference type="STRING" id="1254432.SCE1572_23885"/>
<dbReference type="PANTHER" id="PTHR43301">
    <property type="entry name" value="ARABINAN ENDO-1,5-ALPHA-L-ARABINOSIDASE"/>
    <property type="match status" value="1"/>
</dbReference>
<dbReference type="InterPro" id="IPR050727">
    <property type="entry name" value="GH43_arabinanases"/>
</dbReference>
<dbReference type="OrthoDB" id="9801455at2"/>
<dbReference type="GO" id="GO:0005975">
    <property type="term" value="P:carbohydrate metabolic process"/>
    <property type="evidence" value="ECO:0007669"/>
    <property type="project" value="InterPro"/>
</dbReference>
<dbReference type="PATRIC" id="fig|1254432.3.peg.5413"/>
<protein>
    <recommendedName>
        <fullName evidence="11">Arabinan endo-1,5-alpha-L-arabinosidase</fullName>
    </recommendedName>
</protein>
<feature type="compositionally biased region" description="Gly residues" evidence="8">
    <location>
        <begin position="152"/>
        <end position="170"/>
    </location>
</feature>
<feature type="region of interest" description="Disordered" evidence="8">
    <location>
        <begin position="152"/>
        <end position="194"/>
    </location>
</feature>
<keyword evidence="3 7" id="KW-0378">Hydrolase</keyword>
<dbReference type="PANTHER" id="PTHR43301:SF3">
    <property type="entry name" value="ARABINAN ENDO-1,5-ALPHA-L-ARABINOSIDASE A-RELATED"/>
    <property type="match status" value="1"/>
</dbReference>
<keyword evidence="4 7" id="KW-0326">Glycosidase</keyword>
<evidence type="ECO:0000256" key="3">
    <source>
        <dbReference type="ARBA" id="ARBA00022801"/>
    </source>
</evidence>
<evidence type="ECO:0008006" key="11">
    <source>
        <dbReference type="Google" id="ProtNLM"/>
    </source>
</evidence>
<feature type="active site" description="Proton acceptor" evidence="5">
    <location>
        <position position="200"/>
    </location>
</feature>
<dbReference type="EMBL" id="CP003969">
    <property type="protein sequence ID" value="AGP37251.1"/>
    <property type="molecule type" value="Genomic_DNA"/>
</dbReference>
<dbReference type="SUPFAM" id="SSF75005">
    <property type="entry name" value="Arabinanase/levansucrase/invertase"/>
    <property type="match status" value="1"/>
</dbReference>
<evidence type="ECO:0000256" key="2">
    <source>
        <dbReference type="ARBA" id="ARBA00009865"/>
    </source>
</evidence>
<evidence type="ECO:0000256" key="4">
    <source>
        <dbReference type="ARBA" id="ARBA00023295"/>
    </source>
</evidence>
<feature type="site" description="Important for catalytic activity, responsible for pKa modulation of the active site Glu and correct orientation of both the proton donor and substrate" evidence="6">
    <location>
        <position position="314"/>
    </location>
</feature>
<comment type="pathway">
    <text evidence="1">Glycan metabolism; L-arabinan degradation.</text>
</comment>
<reference evidence="9 10" key="1">
    <citation type="journal article" date="2013" name="Sci. Rep.">
        <title>Extraordinary expansion of a Sorangium cellulosum genome from an alkaline milieu.</title>
        <authorList>
            <person name="Han K."/>
            <person name="Li Z.F."/>
            <person name="Peng R."/>
            <person name="Zhu L.P."/>
            <person name="Zhou T."/>
            <person name="Wang L.G."/>
            <person name="Li S.G."/>
            <person name="Zhang X.B."/>
            <person name="Hu W."/>
            <person name="Wu Z.H."/>
            <person name="Qin N."/>
            <person name="Li Y.Z."/>
        </authorList>
    </citation>
    <scope>NUCLEOTIDE SEQUENCE [LARGE SCALE GENOMIC DNA]</scope>
    <source>
        <strain evidence="9 10">So0157-2</strain>
    </source>
</reference>
<dbReference type="Pfam" id="PF04616">
    <property type="entry name" value="Glyco_hydro_43"/>
    <property type="match status" value="1"/>
</dbReference>
<proteinExistence type="inferred from homology"/>
<dbReference type="InterPro" id="IPR023296">
    <property type="entry name" value="Glyco_hydro_beta-prop_sf"/>
</dbReference>
<dbReference type="InterPro" id="IPR006710">
    <property type="entry name" value="Glyco_hydro_43"/>
</dbReference>
<dbReference type="HOGENOM" id="CLU_044984_0_0_7"/>
<evidence type="ECO:0000256" key="7">
    <source>
        <dbReference type="RuleBase" id="RU361187"/>
    </source>
</evidence>
<sequence length="479" mass="50239">MADPGCGAARPPTRVAATRPSVIKIEAEDQSWSISPGDRIEDNAQNVKLRANQIGDTFRFSTPIAAGRYTIVLRHAKRNVYGQYALKANGASVATFDAYIGTTGDSWTTTTLGDASLSGGVEFTLQCAGRNAAASGYDLKIDTIELVPAAGGSSGTGGTGGGGQQPGGSGSAEDRCDVGVYDPSDPPASLNVTGNLGTHDPAILVQDGTFYLQQTGPRLPGKRSTNLIDWSGAPSAFSTNPAWVARDVPGATDLWAPDLSRFGGKYHLYYSASTFGSQSSCIGHATRDSMASGSWTDHGSVICSRRGDRYNAIDPNVIVDQAGTPWLVFGSFWDGIRAVQLDQSGARVGAEVHALASRGGGAIEAPFVVRRCGYCYLFVSFDRCCSGTDSTYNIRVGRSESVLGPYVDKNGTPMLNGGGSLVLQGNERWRGPGHNAVLFNGKSAYNVFHAYDASANGAPKLRVSELAWDTAGWPISGGP</sequence>
<evidence type="ECO:0000256" key="1">
    <source>
        <dbReference type="ARBA" id="ARBA00004834"/>
    </source>
</evidence>
<dbReference type="Gene3D" id="2.115.10.20">
    <property type="entry name" value="Glycosyl hydrolase domain, family 43"/>
    <property type="match status" value="1"/>
</dbReference>
<gene>
    <name evidence="9" type="ORF">SCE1572_23885</name>
</gene>
<dbReference type="Gene3D" id="2.60.120.260">
    <property type="entry name" value="Galactose-binding domain-like"/>
    <property type="match status" value="1"/>
</dbReference>
<evidence type="ECO:0000313" key="9">
    <source>
        <dbReference type="EMBL" id="AGP37251.1"/>
    </source>
</evidence>